<keyword evidence="1" id="KW-0472">Membrane</keyword>
<evidence type="ECO:0000313" key="2">
    <source>
        <dbReference type="EMBL" id="AYW51009.1"/>
    </source>
</evidence>
<dbReference type="AlphaFoldDB" id="A0A3G5FL41"/>
<evidence type="ECO:0000313" key="3">
    <source>
        <dbReference type="Proteomes" id="UP000280475"/>
    </source>
</evidence>
<proteinExistence type="predicted"/>
<sequence>MKTVLQVLLVLLTLGDIYFFFFAETNEIAVPLSIVLILIVLFYQFKFLKKKRYVLNGQNGRIIIFNRLEP</sequence>
<name>A0A3G5FL41_TETHA</name>
<accession>A0A3G5FL41</accession>
<gene>
    <name evidence="2" type="ORF">C7H83_11270</name>
</gene>
<keyword evidence="1" id="KW-0812">Transmembrane</keyword>
<reference evidence="2 3" key="1">
    <citation type="journal article" date="2012" name="Int. J. Syst. Evol. Microbiol.">
        <title>Characterization of Tetragenococcus strains from sugar thick juice reveals a novel species, Tetragenococcus osmophilus sp. nov., and divides Tetragenococcus halophilus into two subspecies, T. halophilus subsp. halophilus subsp. nov. and T. halophilus subsp. flandriensis subsp. nov.</title>
        <authorList>
            <person name="Juste A."/>
            <person name="Van Trappen S."/>
            <person name="Verreth C."/>
            <person name="Cleenwerck I."/>
            <person name="De Vos P."/>
            <person name="Lievens B."/>
            <person name="Willems K.A."/>
        </authorList>
    </citation>
    <scope>NUCLEOTIDE SEQUENCE [LARGE SCALE GENOMIC DNA]</scope>
    <source>
        <strain evidence="2 3">LMG 26042</strain>
    </source>
</reference>
<keyword evidence="1" id="KW-1133">Transmembrane helix</keyword>
<protein>
    <submittedName>
        <fullName evidence="2">Uncharacterized protein</fullName>
    </submittedName>
</protein>
<dbReference type="RefSeq" id="WP_103892740.1">
    <property type="nucleotide sequence ID" value="NZ_CP027768.1"/>
</dbReference>
<evidence type="ECO:0000256" key="1">
    <source>
        <dbReference type="SAM" id="Phobius"/>
    </source>
</evidence>
<dbReference type="EMBL" id="CP027768">
    <property type="protein sequence ID" value="AYW51009.1"/>
    <property type="molecule type" value="Genomic_DNA"/>
</dbReference>
<organism evidence="2 3">
    <name type="scientific">Tetragenococcus halophilus</name>
    <name type="common">Pediococcus halophilus</name>
    <dbReference type="NCBI Taxonomy" id="51669"/>
    <lineage>
        <taxon>Bacteria</taxon>
        <taxon>Bacillati</taxon>
        <taxon>Bacillota</taxon>
        <taxon>Bacilli</taxon>
        <taxon>Lactobacillales</taxon>
        <taxon>Enterococcaceae</taxon>
        <taxon>Tetragenococcus</taxon>
    </lineage>
</organism>
<dbReference type="Proteomes" id="UP000280475">
    <property type="component" value="Chromosome"/>
</dbReference>
<feature type="transmembrane region" description="Helical" evidence="1">
    <location>
        <begin position="29"/>
        <end position="48"/>
    </location>
</feature>